<keyword evidence="3" id="KW-0560">Oxidoreductase</keyword>
<dbReference type="GO" id="GO:0016616">
    <property type="term" value="F:oxidoreductase activity, acting on the CH-OH group of donors, NAD or NADP as acceptor"/>
    <property type="evidence" value="ECO:0007669"/>
    <property type="project" value="UniProtKB-ARBA"/>
</dbReference>
<protein>
    <submittedName>
        <fullName evidence="5">Aldo/keto reductase</fullName>
    </submittedName>
</protein>
<evidence type="ECO:0000313" key="6">
    <source>
        <dbReference type="Proteomes" id="UP001595925"/>
    </source>
</evidence>
<gene>
    <name evidence="5" type="ORF">ACFPFO_08635</name>
</gene>
<dbReference type="PRINTS" id="PR00069">
    <property type="entry name" value="ALDKETRDTASE"/>
</dbReference>
<dbReference type="InterPro" id="IPR036812">
    <property type="entry name" value="NAD(P)_OxRdtase_dom_sf"/>
</dbReference>
<dbReference type="SUPFAM" id="SSF51430">
    <property type="entry name" value="NAD(P)-linked oxidoreductase"/>
    <property type="match status" value="1"/>
</dbReference>
<evidence type="ECO:0000313" key="5">
    <source>
        <dbReference type="EMBL" id="MFC4987830.1"/>
    </source>
</evidence>
<dbReference type="PANTHER" id="PTHR43827">
    <property type="entry name" value="2,5-DIKETO-D-GLUCONIC ACID REDUCTASE"/>
    <property type="match status" value="1"/>
</dbReference>
<proteinExistence type="inferred from homology"/>
<organism evidence="5 6">
    <name type="scientific">Saliphagus infecundisoli</name>
    <dbReference type="NCBI Taxonomy" id="1849069"/>
    <lineage>
        <taxon>Archaea</taxon>
        <taxon>Methanobacteriati</taxon>
        <taxon>Methanobacteriota</taxon>
        <taxon>Stenosarchaea group</taxon>
        <taxon>Halobacteria</taxon>
        <taxon>Halobacteriales</taxon>
        <taxon>Natrialbaceae</taxon>
        <taxon>Saliphagus</taxon>
    </lineage>
</organism>
<dbReference type="Gene3D" id="3.20.20.100">
    <property type="entry name" value="NADP-dependent oxidoreductase domain"/>
    <property type="match status" value="1"/>
</dbReference>
<dbReference type="PIRSF" id="PIRSF000097">
    <property type="entry name" value="AKR"/>
    <property type="match status" value="1"/>
</dbReference>
<comment type="similarity">
    <text evidence="1">Belongs to the aldo/keto reductase family.</text>
</comment>
<sequence length="279" mass="30840">MTVPTAELPGGDAMPVVGFGTGGLAGKELEDAVEEAIEAGYTRFDTAEGYGNEANLGRALEPYDREELFLASKVLPKNLDYESLIDACESSLDRLGTEYLDLYLIHWPNPAISLRESLAAMATLRDRGLVDNVGVSNFDAYGLSCARHVTDVPIAVDQIECHPWRQRPDVRDYCRKAGIVVDAAAPVARTEVFEDVVVRDLAESHDRAPSQIALKWAVENDVAVIPSSTDPTHIRENLDLFDWNLTDEDLERLDGLDRDRSVYTLSPTDWTDDTFGIPE</sequence>
<evidence type="ECO:0000256" key="3">
    <source>
        <dbReference type="ARBA" id="ARBA00023002"/>
    </source>
</evidence>
<keyword evidence="2" id="KW-0521">NADP</keyword>
<dbReference type="RefSeq" id="WP_224828309.1">
    <property type="nucleotide sequence ID" value="NZ_JAIVEF010000005.1"/>
</dbReference>
<dbReference type="Pfam" id="PF00248">
    <property type="entry name" value="Aldo_ket_red"/>
    <property type="match status" value="1"/>
</dbReference>
<dbReference type="EMBL" id="JBHSJG010000032">
    <property type="protein sequence ID" value="MFC4987830.1"/>
    <property type="molecule type" value="Genomic_DNA"/>
</dbReference>
<comment type="caution">
    <text evidence="5">The sequence shown here is derived from an EMBL/GenBank/DDBJ whole genome shotgun (WGS) entry which is preliminary data.</text>
</comment>
<accession>A0ABD5QDQ2</accession>
<feature type="domain" description="NADP-dependent oxidoreductase" evidence="4">
    <location>
        <begin position="18"/>
        <end position="257"/>
    </location>
</feature>
<dbReference type="InterPro" id="IPR020471">
    <property type="entry name" value="AKR"/>
</dbReference>
<dbReference type="Proteomes" id="UP001595925">
    <property type="component" value="Unassembled WGS sequence"/>
</dbReference>
<name>A0ABD5QDQ2_9EURY</name>
<dbReference type="PANTHER" id="PTHR43827:SF3">
    <property type="entry name" value="NADP-DEPENDENT OXIDOREDUCTASE DOMAIN-CONTAINING PROTEIN"/>
    <property type="match status" value="1"/>
</dbReference>
<evidence type="ECO:0000256" key="2">
    <source>
        <dbReference type="ARBA" id="ARBA00022857"/>
    </source>
</evidence>
<evidence type="ECO:0000259" key="4">
    <source>
        <dbReference type="Pfam" id="PF00248"/>
    </source>
</evidence>
<dbReference type="AlphaFoldDB" id="A0ABD5QDQ2"/>
<reference evidence="5 6" key="1">
    <citation type="journal article" date="2019" name="Int. J. Syst. Evol. Microbiol.">
        <title>The Global Catalogue of Microorganisms (GCM) 10K type strain sequencing project: providing services to taxonomists for standard genome sequencing and annotation.</title>
        <authorList>
            <consortium name="The Broad Institute Genomics Platform"/>
            <consortium name="The Broad Institute Genome Sequencing Center for Infectious Disease"/>
            <person name="Wu L."/>
            <person name="Ma J."/>
        </authorList>
    </citation>
    <scope>NUCLEOTIDE SEQUENCE [LARGE SCALE GENOMIC DNA]</scope>
    <source>
        <strain evidence="5 6">CGMCC 1.15824</strain>
    </source>
</reference>
<dbReference type="InterPro" id="IPR023210">
    <property type="entry name" value="NADP_OxRdtase_dom"/>
</dbReference>
<evidence type="ECO:0000256" key="1">
    <source>
        <dbReference type="ARBA" id="ARBA00007905"/>
    </source>
</evidence>
<keyword evidence="6" id="KW-1185">Reference proteome</keyword>